<dbReference type="Proteomes" id="UP000499080">
    <property type="component" value="Unassembled WGS sequence"/>
</dbReference>
<dbReference type="AlphaFoldDB" id="A0A4Y2GCF6"/>
<sequence>MEGSVEMETTWINIQKETLVCKKDIRKKKDRINFANSFDESKYLGRKRAKLEKVCSNFDSVDDEFLEELRKTENLEDKYCETKSELQLGIKKYPRSPYC</sequence>
<evidence type="ECO:0000313" key="1">
    <source>
        <dbReference type="EMBL" id="GBM50369.1"/>
    </source>
</evidence>
<organism evidence="1 2">
    <name type="scientific">Araneus ventricosus</name>
    <name type="common">Orbweaver spider</name>
    <name type="synonym">Epeira ventricosa</name>
    <dbReference type="NCBI Taxonomy" id="182803"/>
    <lineage>
        <taxon>Eukaryota</taxon>
        <taxon>Metazoa</taxon>
        <taxon>Ecdysozoa</taxon>
        <taxon>Arthropoda</taxon>
        <taxon>Chelicerata</taxon>
        <taxon>Arachnida</taxon>
        <taxon>Araneae</taxon>
        <taxon>Araneomorphae</taxon>
        <taxon>Entelegynae</taxon>
        <taxon>Araneoidea</taxon>
        <taxon>Araneidae</taxon>
        <taxon>Araneus</taxon>
    </lineage>
</organism>
<dbReference type="EMBL" id="BGPR01001296">
    <property type="protein sequence ID" value="GBM50369.1"/>
    <property type="molecule type" value="Genomic_DNA"/>
</dbReference>
<name>A0A4Y2GCF6_ARAVE</name>
<keyword evidence="2" id="KW-1185">Reference proteome</keyword>
<reference evidence="1 2" key="1">
    <citation type="journal article" date="2019" name="Sci. Rep.">
        <title>Orb-weaving spider Araneus ventricosus genome elucidates the spidroin gene catalogue.</title>
        <authorList>
            <person name="Kono N."/>
            <person name="Nakamura H."/>
            <person name="Ohtoshi R."/>
            <person name="Moran D.A.P."/>
            <person name="Shinohara A."/>
            <person name="Yoshida Y."/>
            <person name="Fujiwara M."/>
            <person name="Mori M."/>
            <person name="Tomita M."/>
            <person name="Arakawa K."/>
        </authorList>
    </citation>
    <scope>NUCLEOTIDE SEQUENCE [LARGE SCALE GENOMIC DNA]</scope>
</reference>
<evidence type="ECO:0000313" key="2">
    <source>
        <dbReference type="Proteomes" id="UP000499080"/>
    </source>
</evidence>
<accession>A0A4Y2GCF6</accession>
<protein>
    <submittedName>
        <fullName evidence="1">Uncharacterized protein</fullName>
    </submittedName>
</protein>
<comment type="caution">
    <text evidence="1">The sequence shown here is derived from an EMBL/GenBank/DDBJ whole genome shotgun (WGS) entry which is preliminary data.</text>
</comment>
<gene>
    <name evidence="1" type="ORF">AVEN_128992_1</name>
</gene>
<proteinExistence type="predicted"/>